<reference evidence="2" key="2">
    <citation type="submission" date="2017-10" db="EMBL/GenBank/DDBJ databases">
        <title>Ladona fulva Genome sequencing and assembly.</title>
        <authorList>
            <person name="Murali S."/>
            <person name="Richards S."/>
            <person name="Bandaranaike D."/>
            <person name="Bellair M."/>
            <person name="Blankenburg K."/>
            <person name="Chao H."/>
            <person name="Dinh H."/>
            <person name="Doddapaneni H."/>
            <person name="Dugan-Rocha S."/>
            <person name="Elkadiri S."/>
            <person name="Gnanaolivu R."/>
            <person name="Hernandez B."/>
            <person name="Skinner E."/>
            <person name="Javaid M."/>
            <person name="Lee S."/>
            <person name="Li M."/>
            <person name="Ming W."/>
            <person name="Munidasa M."/>
            <person name="Muniz J."/>
            <person name="Nguyen L."/>
            <person name="Hughes D."/>
            <person name="Osuji N."/>
            <person name="Pu L.-L."/>
            <person name="Puazo M."/>
            <person name="Qu C."/>
            <person name="Quiroz J."/>
            <person name="Raj R."/>
            <person name="Weissenberger G."/>
            <person name="Xin Y."/>
            <person name="Zou X."/>
            <person name="Han Y."/>
            <person name="Worley K."/>
            <person name="Muzny D."/>
            <person name="Gibbs R."/>
        </authorList>
    </citation>
    <scope>NUCLEOTIDE SEQUENCE</scope>
    <source>
        <strain evidence="2">Sampled in the wild</strain>
    </source>
</reference>
<accession>A0A8K0K3Z8</accession>
<keyword evidence="3" id="KW-1185">Reference proteome</keyword>
<evidence type="ECO:0000256" key="1">
    <source>
        <dbReference type="SAM" id="Coils"/>
    </source>
</evidence>
<dbReference type="PANTHER" id="PTHR45823:SF1">
    <property type="entry name" value="T-SNARE COILED-COIL HOMOLOGY DOMAIN-CONTAINING PROTEIN"/>
    <property type="match status" value="1"/>
</dbReference>
<gene>
    <name evidence="2" type="ORF">J437_LFUL008210</name>
</gene>
<evidence type="ECO:0000313" key="3">
    <source>
        <dbReference type="Proteomes" id="UP000792457"/>
    </source>
</evidence>
<protein>
    <recommendedName>
        <fullName evidence="4">CCHC-type domain-containing protein</fullName>
    </recommendedName>
</protein>
<dbReference type="OrthoDB" id="6759762at2759"/>
<dbReference type="PANTHER" id="PTHR45823">
    <property type="entry name" value="T-SNARE COILED-COIL HOMOLOGY DOMAIN-CONTAINING PROTEIN"/>
    <property type="match status" value="1"/>
</dbReference>
<reference evidence="2" key="1">
    <citation type="submission" date="2013-04" db="EMBL/GenBank/DDBJ databases">
        <authorList>
            <person name="Qu J."/>
            <person name="Murali S.C."/>
            <person name="Bandaranaike D."/>
            <person name="Bellair M."/>
            <person name="Blankenburg K."/>
            <person name="Chao H."/>
            <person name="Dinh H."/>
            <person name="Doddapaneni H."/>
            <person name="Downs B."/>
            <person name="Dugan-Rocha S."/>
            <person name="Elkadiri S."/>
            <person name="Gnanaolivu R.D."/>
            <person name="Hernandez B."/>
            <person name="Javaid M."/>
            <person name="Jayaseelan J.C."/>
            <person name="Lee S."/>
            <person name="Li M."/>
            <person name="Ming W."/>
            <person name="Munidasa M."/>
            <person name="Muniz J."/>
            <person name="Nguyen L."/>
            <person name="Ongeri F."/>
            <person name="Osuji N."/>
            <person name="Pu L.-L."/>
            <person name="Puazo M."/>
            <person name="Qu C."/>
            <person name="Quiroz J."/>
            <person name="Raj R."/>
            <person name="Weissenberger G."/>
            <person name="Xin Y."/>
            <person name="Zou X."/>
            <person name="Han Y."/>
            <person name="Richards S."/>
            <person name="Worley K."/>
            <person name="Muzny D."/>
            <person name="Gibbs R."/>
        </authorList>
    </citation>
    <scope>NUCLEOTIDE SEQUENCE</scope>
    <source>
        <strain evidence="2">Sampled in the wild</strain>
    </source>
</reference>
<dbReference type="AlphaFoldDB" id="A0A8K0K3Z8"/>
<keyword evidence="1" id="KW-0175">Coiled coil</keyword>
<proteinExistence type="predicted"/>
<evidence type="ECO:0000313" key="2">
    <source>
        <dbReference type="EMBL" id="KAG8227896.1"/>
    </source>
</evidence>
<comment type="caution">
    <text evidence="2">The sequence shown here is derived from an EMBL/GenBank/DDBJ whole genome shotgun (WGS) entry which is preliminary data.</text>
</comment>
<sequence length="147" mass="17020">MRFGQTHLEQVYQSQMTNRLQKSSETLQEFEADVARLVRLAYSSAPELMMECLAVQTFVSGLRDEELQRFLRLARPKTLIYALAIALEHEVAMKASRNHARARVLTKEVDHFKLVEKVLQQVMEVLSKKKWVVRCWNCGEMGHVKSA</sequence>
<feature type="coiled-coil region" evidence="1">
    <location>
        <begin position="13"/>
        <end position="40"/>
    </location>
</feature>
<name>A0A8K0K3Z8_LADFU</name>
<dbReference type="EMBL" id="KZ308347">
    <property type="protein sequence ID" value="KAG8227896.1"/>
    <property type="molecule type" value="Genomic_DNA"/>
</dbReference>
<organism evidence="2 3">
    <name type="scientific">Ladona fulva</name>
    <name type="common">Scarce chaser dragonfly</name>
    <name type="synonym">Libellula fulva</name>
    <dbReference type="NCBI Taxonomy" id="123851"/>
    <lineage>
        <taxon>Eukaryota</taxon>
        <taxon>Metazoa</taxon>
        <taxon>Ecdysozoa</taxon>
        <taxon>Arthropoda</taxon>
        <taxon>Hexapoda</taxon>
        <taxon>Insecta</taxon>
        <taxon>Pterygota</taxon>
        <taxon>Palaeoptera</taxon>
        <taxon>Odonata</taxon>
        <taxon>Epiprocta</taxon>
        <taxon>Anisoptera</taxon>
        <taxon>Libelluloidea</taxon>
        <taxon>Libellulidae</taxon>
        <taxon>Ladona</taxon>
    </lineage>
</organism>
<evidence type="ECO:0008006" key="4">
    <source>
        <dbReference type="Google" id="ProtNLM"/>
    </source>
</evidence>
<dbReference type="Proteomes" id="UP000792457">
    <property type="component" value="Unassembled WGS sequence"/>
</dbReference>